<comment type="caution">
    <text evidence="10">The sequence shown here is derived from an EMBL/GenBank/DDBJ whole genome shotgun (WGS) entry which is preliminary data.</text>
</comment>
<evidence type="ECO:0000256" key="8">
    <source>
        <dbReference type="ARBA" id="ARBA00048428"/>
    </source>
</evidence>
<reference evidence="11" key="1">
    <citation type="journal article" date="2015" name="MBio">
        <title>Genome-Resolved Metagenomic Analysis Reveals Roles for Candidate Phyla and Other Microbial Community Members in Biogeochemical Transformations in Oil Reservoirs.</title>
        <authorList>
            <person name="Hu P."/>
            <person name="Tom L."/>
            <person name="Singh A."/>
            <person name="Thomas B.C."/>
            <person name="Baker B.J."/>
            <person name="Piceno Y.M."/>
            <person name="Andersen G.L."/>
            <person name="Banfield J.F."/>
        </authorList>
    </citation>
    <scope>NUCLEOTIDE SEQUENCE [LARGE SCALE GENOMIC DNA]</scope>
</reference>
<comment type="catalytic activity">
    <reaction evidence="8">
        <text>arsenic triglutathione + 3 [thioredoxin]-dithiol + 3 S-adenosyl-L-methionine = trimethylarsine + 3 [thioredoxin]-disulfide + 3 glutathione + 3 S-adenosyl-L-homocysteine + 3 H(+)</text>
        <dbReference type="Rhea" id="RHEA:69432"/>
        <dbReference type="Rhea" id="RHEA-COMP:10698"/>
        <dbReference type="Rhea" id="RHEA-COMP:10700"/>
        <dbReference type="ChEBI" id="CHEBI:15378"/>
        <dbReference type="ChEBI" id="CHEBI:27130"/>
        <dbReference type="ChEBI" id="CHEBI:29950"/>
        <dbReference type="ChEBI" id="CHEBI:50058"/>
        <dbReference type="ChEBI" id="CHEBI:57856"/>
        <dbReference type="ChEBI" id="CHEBI:57925"/>
        <dbReference type="ChEBI" id="CHEBI:59789"/>
        <dbReference type="ChEBI" id="CHEBI:183640"/>
        <dbReference type="EC" id="2.1.1.137"/>
    </reaction>
</comment>
<dbReference type="Proteomes" id="UP000053467">
    <property type="component" value="Unassembled WGS sequence"/>
</dbReference>
<comment type="similarity">
    <text evidence="3">Belongs to the methyltransferase superfamily. Arsenite methyltransferase family.</text>
</comment>
<dbReference type="CDD" id="cd02440">
    <property type="entry name" value="AdoMet_MTases"/>
    <property type="match status" value="1"/>
</dbReference>
<gene>
    <name evidence="10" type="ORF">XE03_0180</name>
</gene>
<dbReference type="Gene3D" id="3.40.50.150">
    <property type="entry name" value="Vaccinia Virus protein VP39"/>
    <property type="match status" value="1"/>
</dbReference>
<evidence type="ECO:0000256" key="2">
    <source>
        <dbReference type="ARBA" id="ARBA00022691"/>
    </source>
</evidence>
<keyword evidence="1 10" id="KW-0808">Transferase</keyword>
<dbReference type="PANTHER" id="PTHR43675:SF8">
    <property type="entry name" value="ARSENITE METHYLTRANSFERASE"/>
    <property type="match status" value="1"/>
</dbReference>
<proteinExistence type="inferred from homology"/>
<comment type="catalytic activity">
    <reaction evidence="6">
        <text>arsenic triglutathione + [thioredoxin]-dithiol + S-adenosyl-L-methionine + 2 H2O = methylarsonous acid + [thioredoxin]-disulfide + 3 glutathione + S-adenosyl-L-homocysteine + H(+)</text>
        <dbReference type="Rhea" id="RHEA:69460"/>
        <dbReference type="Rhea" id="RHEA-COMP:10698"/>
        <dbReference type="Rhea" id="RHEA-COMP:10700"/>
        <dbReference type="ChEBI" id="CHEBI:15377"/>
        <dbReference type="ChEBI" id="CHEBI:15378"/>
        <dbReference type="ChEBI" id="CHEBI:17826"/>
        <dbReference type="ChEBI" id="CHEBI:29950"/>
        <dbReference type="ChEBI" id="CHEBI:50058"/>
        <dbReference type="ChEBI" id="CHEBI:57856"/>
        <dbReference type="ChEBI" id="CHEBI:57925"/>
        <dbReference type="ChEBI" id="CHEBI:59789"/>
        <dbReference type="ChEBI" id="CHEBI:183640"/>
        <dbReference type="EC" id="2.1.1.137"/>
    </reaction>
</comment>
<evidence type="ECO:0000313" key="10">
    <source>
        <dbReference type="EMBL" id="KUK88174.1"/>
    </source>
</evidence>
<dbReference type="InterPro" id="IPR026669">
    <property type="entry name" value="Arsenite_MeTrfase-like"/>
</dbReference>
<keyword evidence="10" id="KW-0489">Methyltransferase</keyword>
<keyword evidence="2" id="KW-0949">S-adenosyl-L-methionine</keyword>
<evidence type="ECO:0000259" key="9">
    <source>
        <dbReference type="Pfam" id="PF13847"/>
    </source>
</evidence>
<accession>A0A101I437</accession>
<dbReference type="EC" id="2.1.1.137" evidence="4"/>
<dbReference type="GO" id="GO:0030791">
    <property type="term" value="F:arsenite methyltransferase activity"/>
    <property type="evidence" value="ECO:0007669"/>
    <property type="project" value="UniProtKB-EC"/>
</dbReference>
<evidence type="ECO:0000256" key="5">
    <source>
        <dbReference type="ARBA" id="ARBA00034545"/>
    </source>
</evidence>
<sequence>MSNEFERKHRHSGSGHFRGHFSSLFDSEKALRAIGLKRGDTLLDAGCGEGRFSIPALEIVGDRGKVYAVDISEKSIKILKENIKKSDIKNIEAFAGDITKNLPIKNESIDICLMANVLHGLVANKEVESALKEMYRVLKPNGSLVIIDFKKIDGPPGPSKSIRLTPEEVEEIIGKYGFKKKKVSEIGEYHYAITFVKKLSREG</sequence>
<dbReference type="EMBL" id="LGGX01000001">
    <property type="protein sequence ID" value="KUK88174.1"/>
    <property type="molecule type" value="Genomic_DNA"/>
</dbReference>
<protein>
    <recommendedName>
        <fullName evidence="5">Arsenite methyltransferase</fullName>
        <ecNumber evidence="4">2.1.1.137</ecNumber>
    </recommendedName>
</protein>
<dbReference type="PANTHER" id="PTHR43675">
    <property type="entry name" value="ARSENITE METHYLTRANSFERASE"/>
    <property type="match status" value="1"/>
</dbReference>
<name>A0A101I437_UNCT6</name>
<evidence type="ECO:0000256" key="4">
    <source>
        <dbReference type="ARBA" id="ARBA00034521"/>
    </source>
</evidence>
<dbReference type="InterPro" id="IPR025714">
    <property type="entry name" value="Methyltranfer_dom"/>
</dbReference>
<evidence type="ECO:0000256" key="7">
    <source>
        <dbReference type="ARBA" id="ARBA00047943"/>
    </source>
</evidence>
<dbReference type="AlphaFoldDB" id="A0A101I437"/>
<dbReference type="InterPro" id="IPR029063">
    <property type="entry name" value="SAM-dependent_MTases_sf"/>
</dbReference>
<evidence type="ECO:0000313" key="11">
    <source>
        <dbReference type="Proteomes" id="UP000053467"/>
    </source>
</evidence>
<organism evidence="10 11">
    <name type="scientific">candidate division TA06 bacterium 34_109</name>
    <dbReference type="NCBI Taxonomy" id="1635277"/>
    <lineage>
        <taxon>Bacteria</taxon>
        <taxon>Bacteria division TA06</taxon>
    </lineage>
</organism>
<feature type="domain" description="Methyltransferase" evidence="9">
    <location>
        <begin position="37"/>
        <end position="150"/>
    </location>
</feature>
<evidence type="ECO:0000256" key="3">
    <source>
        <dbReference type="ARBA" id="ARBA00034487"/>
    </source>
</evidence>
<dbReference type="SUPFAM" id="SSF53335">
    <property type="entry name" value="S-adenosyl-L-methionine-dependent methyltransferases"/>
    <property type="match status" value="1"/>
</dbReference>
<evidence type="ECO:0000256" key="1">
    <source>
        <dbReference type="ARBA" id="ARBA00022679"/>
    </source>
</evidence>
<dbReference type="Pfam" id="PF13847">
    <property type="entry name" value="Methyltransf_31"/>
    <property type="match status" value="1"/>
</dbReference>
<dbReference type="GO" id="GO:0032259">
    <property type="term" value="P:methylation"/>
    <property type="evidence" value="ECO:0007669"/>
    <property type="project" value="UniProtKB-KW"/>
</dbReference>
<evidence type="ECO:0000256" key="6">
    <source>
        <dbReference type="ARBA" id="ARBA00047941"/>
    </source>
</evidence>
<comment type="catalytic activity">
    <reaction evidence="7">
        <text>arsenic triglutathione + 2 [thioredoxin]-dithiol + 2 S-adenosyl-L-methionine + H2O = dimethylarsinous acid + 2 [thioredoxin]-disulfide + 3 glutathione + 2 S-adenosyl-L-homocysteine + 2 H(+)</text>
        <dbReference type="Rhea" id="RHEA:69464"/>
        <dbReference type="Rhea" id="RHEA-COMP:10698"/>
        <dbReference type="Rhea" id="RHEA-COMP:10700"/>
        <dbReference type="ChEBI" id="CHEBI:15377"/>
        <dbReference type="ChEBI" id="CHEBI:15378"/>
        <dbReference type="ChEBI" id="CHEBI:23808"/>
        <dbReference type="ChEBI" id="CHEBI:29950"/>
        <dbReference type="ChEBI" id="CHEBI:50058"/>
        <dbReference type="ChEBI" id="CHEBI:57856"/>
        <dbReference type="ChEBI" id="CHEBI:57925"/>
        <dbReference type="ChEBI" id="CHEBI:59789"/>
        <dbReference type="ChEBI" id="CHEBI:183640"/>
        <dbReference type="EC" id="2.1.1.137"/>
    </reaction>
</comment>